<dbReference type="GO" id="GO:0004190">
    <property type="term" value="F:aspartic-type endopeptidase activity"/>
    <property type="evidence" value="ECO:0007669"/>
    <property type="project" value="UniProtKB-KW"/>
</dbReference>
<evidence type="ECO:0000259" key="18">
    <source>
        <dbReference type="PROSITE" id="PS50994"/>
    </source>
</evidence>
<dbReference type="SUPFAM" id="SSF57756">
    <property type="entry name" value="Retrovirus zinc finger-like domains"/>
    <property type="match status" value="1"/>
</dbReference>
<dbReference type="SUPFAM" id="SSF53098">
    <property type="entry name" value="Ribonuclease H-like"/>
    <property type="match status" value="1"/>
</dbReference>
<dbReference type="Gene3D" id="1.10.4020.10">
    <property type="entry name" value="DNA breaking-rejoining enzymes"/>
    <property type="match status" value="1"/>
</dbReference>
<dbReference type="InterPro" id="IPR038269">
    <property type="entry name" value="SCAN_sf"/>
</dbReference>
<dbReference type="InParanoid" id="A0A803SUT0"/>
<evidence type="ECO:0000256" key="9">
    <source>
        <dbReference type="ARBA" id="ARBA00022801"/>
    </source>
</evidence>
<dbReference type="Proteomes" id="UP000001646">
    <property type="component" value="Chromosome 1"/>
</dbReference>
<keyword evidence="10" id="KW-0695">RNA-directed DNA polymerase</keyword>
<proteinExistence type="inferred from homology"/>
<dbReference type="Pfam" id="PF22938">
    <property type="entry name" value="Integrase_p58_C"/>
    <property type="match status" value="1"/>
</dbReference>
<dbReference type="FunFam" id="3.10.20.370:FF:000001">
    <property type="entry name" value="Retrovirus-related Pol polyprotein from transposon 17.6-like protein"/>
    <property type="match status" value="1"/>
</dbReference>
<dbReference type="PROSITE" id="PS50878">
    <property type="entry name" value="RT_POL"/>
    <property type="match status" value="1"/>
</dbReference>
<evidence type="ECO:0000256" key="7">
    <source>
        <dbReference type="ARBA" id="ARBA00022750"/>
    </source>
</evidence>
<sequence>MIYLRPQICGKLLEIYSEMVEEERRNYTIFKQLVQQRLQLTPEFYRTKFRTLRRDKNQSFLQLAAKQAQYFESWLRNSEVKDFQQLKDLIKLEQLYQQVPSDYRWLVQDRKPQTANQAAGMVDQLITLKEGFKKEEGGFKEKQFKQPSFSLTRTQQGRGASIENTTWRMASVMNPARTEGNIRCFHCGKAGHFKSQCGLLKKEKSSFYVKKVPTKEINKEPAKVQKDTPQEIQKERQCLFVLLDQTSDEYLENINIDGNQIQGWRDTGSEVCIIRPELVPSKCQHPTYQVNLKGLGPVIPSEVVSLPVEYGEWKGVWDFAISSDIPYKCLIGNDLAREVKKIPKTLDEGEYKDGKSDKEIVCLPIQQNLEENPEASSVMADLVNKTEGEGEILKEQKSDDTLQPLFEQAQNTEEDLILEKPTRFISKNGVLYREVLNQKAPEMSASYTQIVVPQKYREQLMEVAHESPQGGHLGIRRTTQRITKNFFWPGMYQQIKRFCQSCDTCQRISSGRDKLKAPLVPMPLIGEPFSRVGIDIIGPLPKPSRRGCRYILTMIDYATRYPEAVALSNIETTTIANALLSIWGRTGYPKELVSDLGTQFTSRLMERLLELCGIRHLTSSTYHPQINGLVENLNKTLVCMIKSYSQQHPHDWDIKLQQLLFAYREVPQDSTGYSPFELLYGRRVRGPLDLVREFWETCPRPEPVSVTKYIKDLQSTMEMARNTAQEHLATAQQRQKAQYDSTARCKSFDIGDEVLYLTPTKTNKLQLDWTGPWKVIKRHSGVNYSIYDEQSNVEKLVHVNMLKPYVNRSVNVCMIILGEETGTFPFWEGNRKAYRSSEQVKVDEGLSQIQQKQIRKLLNNYDNLFSDLPGRVQGIYHQIITGDTPPIASPPYRVTGKITKCIEREVKEMLDMGIVVPSSSPWASPIVLVQKPDNTIRFCADYCLLNKVTQPDIYPMPRLDDLLERMGKANFISSLDLTKGFWQVPMAPQDQAKTAFRTHGGLYEFTVLPFGLKNSPATFQRLVDRILSGMGDFCVAYMDDIGIFSSSWEDHLKHLNQVLSRLKEAGLTIKASKCRIGNHATQYLGHIVGCGNIGPELTKVEAIHQWPIPKTKKQVRSFLGLAGYYRKFIPSFSTLAAPLTDLTRKNCPNQVIWSPECQKSMEQLKQALTSNSVLKAPDFDATFILTCDASDTGLGAVLSQVDTEGENRPILFLSKKLLPRECSMSTIEMECLAIVWAIQKLRPYLWGRRFTLQTDHAPLK</sequence>
<dbReference type="InterPro" id="IPR000477">
    <property type="entry name" value="RT_dom"/>
</dbReference>
<evidence type="ECO:0000256" key="8">
    <source>
        <dbReference type="ARBA" id="ARBA00022759"/>
    </source>
</evidence>
<evidence type="ECO:0000256" key="1">
    <source>
        <dbReference type="ARBA" id="ARBA00010879"/>
    </source>
</evidence>
<dbReference type="InterPro" id="IPR054465">
    <property type="entry name" value="Integrase_p58-like_C"/>
</dbReference>
<dbReference type="PROSITE" id="PS50804">
    <property type="entry name" value="SCAN_BOX"/>
    <property type="match status" value="1"/>
</dbReference>
<dbReference type="Ensembl" id="ENSACAT00000056356.1">
    <property type="protein sequence ID" value="ENSACAP00000026720.1"/>
    <property type="gene ID" value="ENSACAG00000036220.1"/>
</dbReference>
<keyword evidence="6" id="KW-0540">Nuclease</keyword>
<keyword evidence="14" id="KW-0863">Zinc-finger</keyword>
<reference evidence="19 20" key="1">
    <citation type="submission" date="2009-12" db="EMBL/GenBank/DDBJ databases">
        <title>The Genome Sequence of Anolis carolinensis (Green Anole Lizard).</title>
        <authorList>
            <consortium name="The Genome Sequencing Platform"/>
            <person name="Di Palma F."/>
            <person name="Alfoldi J."/>
            <person name="Heiman D."/>
            <person name="Young S."/>
            <person name="Grabherr M."/>
            <person name="Johnson J."/>
            <person name="Lander E.S."/>
            <person name="Lindblad-Toh K."/>
        </authorList>
    </citation>
    <scope>NUCLEOTIDE SEQUENCE [LARGE SCALE GENOMIC DNA]</scope>
    <source>
        <strain evidence="19 20">JBL SC #1</strain>
    </source>
</reference>
<evidence type="ECO:0000259" key="16">
    <source>
        <dbReference type="PROSITE" id="PS50804"/>
    </source>
</evidence>
<dbReference type="Gene3D" id="3.30.70.270">
    <property type="match status" value="2"/>
</dbReference>
<dbReference type="AlphaFoldDB" id="A0A803SUT0"/>
<dbReference type="Pfam" id="PF02023">
    <property type="entry name" value="SCAN"/>
    <property type="match status" value="1"/>
</dbReference>
<evidence type="ECO:0000259" key="15">
    <source>
        <dbReference type="PROSITE" id="PS50158"/>
    </source>
</evidence>
<dbReference type="InterPro" id="IPR041588">
    <property type="entry name" value="Integrase_H2C2"/>
</dbReference>
<keyword evidence="11" id="KW-0238">DNA-binding</keyword>
<dbReference type="InterPro" id="IPR050951">
    <property type="entry name" value="Retrovirus_Pol_polyprotein"/>
</dbReference>
<dbReference type="GO" id="GO:0004523">
    <property type="term" value="F:RNA-DNA hybrid ribonuclease activity"/>
    <property type="evidence" value="ECO:0007669"/>
    <property type="project" value="UniProtKB-EC"/>
</dbReference>
<dbReference type="Pfam" id="PF17919">
    <property type="entry name" value="RT_RNaseH_2"/>
    <property type="match status" value="1"/>
</dbReference>
<evidence type="ECO:0000259" key="17">
    <source>
        <dbReference type="PROSITE" id="PS50878"/>
    </source>
</evidence>
<dbReference type="InterPro" id="IPR001584">
    <property type="entry name" value="Integrase_cat-core"/>
</dbReference>
<comment type="similarity">
    <text evidence="1">Belongs to the beta type-B retroviral polymerase family. HERV class-II K(HML-2) pol subfamily.</text>
</comment>
<dbReference type="PANTHER" id="PTHR37984:SF5">
    <property type="entry name" value="PROTEIN NYNRIN-LIKE"/>
    <property type="match status" value="1"/>
</dbReference>
<keyword evidence="14" id="KW-0479">Metal-binding</keyword>
<dbReference type="SUPFAM" id="SSF47353">
    <property type="entry name" value="Retrovirus capsid dimerization domain-like"/>
    <property type="match status" value="1"/>
</dbReference>
<dbReference type="SUPFAM" id="SSF56672">
    <property type="entry name" value="DNA/RNA polymerases"/>
    <property type="match status" value="1"/>
</dbReference>
<evidence type="ECO:0000256" key="13">
    <source>
        <dbReference type="ARBA" id="ARBA00039658"/>
    </source>
</evidence>
<name>A0A803SUT0_ANOCA</name>
<keyword evidence="9" id="KW-0378">Hydrolase</keyword>
<keyword evidence="5" id="KW-0548">Nucleotidyltransferase</keyword>
<dbReference type="PROSITE" id="PS50994">
    <property type="entry name" value="INTEGRASE"/>
    <property type="match status" value="1"/>
</dbReference>
<reference evidence="19" key="3">
    <citation type="submission" date="2025-09" db="UniProtKB">
        <authorList>
            <consortium name="Ensembl"/>
        </authorList>
    </citation>
    <scope>IDENTIFICATION</scope>
</reference>
<dbReference type="Gene3D" id="1.10.340.70">
    <property type="match status" value="1"/>
</dbReference>
<feature type="domain" description="CCHC-type" evidence="15">
    <location>
        <begin position="183"/>
        <end position="197"/>
    </location>
</feature>
<evidence type="ECO:0000313" key="19">
    <source>
        <dbReference type="Ensembl" id="ENSACAP00000026720.1"/>
    </source>
</evidence>
<dbReference type="FunFam" id="3.30.420.10:FF:000032">
    <property type="entry name" value="Retrovirus-related Pol polyprotein from transposon 297-like Protein"/>
    <property type="match status" value="1"/>
</dbReference>
<dbReference type="EC" id="3.1.26.4" evidence="2"/>
<dbReference type="InterPro" id="IPR003309">
    <property type="entry name" value="SCAN_dom"/>
</dbReference>
<dbReference type="InterPro" id="IPR036875">
    <property type="entry name" value="Znf_CCHC_sf"/>
</dbReference>
<evidence type="ECO:0000256" key="2">
    <source>
        <dbReference type="ARBA" id="ARBA00012180"/>
    </source>
</evidence>
<evidence type="ECO:0000256" key="5">
    <source>
        <dbReference type="ARBA" id="ARBA00022695"/>
    </source>
</evidence>
<dbReference type="Pfam" id="PF00665">
    <property type="entry name" value="rve"/>
    <property type="match status" value="1"/>
</dbReference>
<feature type="domain" description="SCAN box" evidence="16">
    <location>
        <begin position="46"/>
        <end position="125"/>
    </location>
</feature>
<dbReference type="SUPFAM" id="SSF50630">
    <property type="entry name" value="Acid proteases"/>
    <property type="match status" value="1"/>
</dbReference>
<dbReference type="Gene3D" id="3.10.20.370">
    <property type="match status" value="1"/>
</dbReference>
<keyword evidence="7" id="KW-0064">Aspartyl protease</keyword>
<keyword evidence="3" id="KW-0645">Protease</keyword>
<dbReference type="CDD" id="cd09274">
    <property type="entry name" value="RNase_HI_RT_Ty3"/>
    <property type="match status" value="1"/>
</dbReference>
<evidence type="ECO:0000256" key="6">
    <source>
        <dbReference type="ARBA" id="ARBA00022722"/>
    </source>
</evidence>
<dbReference type="Gene3D" id="3.10.10.10">
    <property type="entry name" value="HIV Type 1 Reverse Transcriptase, subunit A, domain 1"/>
    <property type="match status" value="1"/>
</dbReference>
<reference evidence="19" key="2">
    <citation type="submission" date="2025-08" db="UniProtKB">
        <authorList>
            <consortium name="Ensembl"/>
        </authorList>
    </citation>
    <scope>IDENTIFICATION</scope>
</reference>
<feature type="domain" description="Integrase catalytic" evidence="18">
    <location>
        <begin position="524"/>
        <end position="683"/>
    </location>
</feature>
<dbReference type="GO" id="GO:0003964">
    <property type="term" value="F:RNA-directed DNA polymerase activity"/>
    <property type="evidence" value="ECO:0007669"/>
    <property type="project" value="UniProtKB-KW"/>
</dbReference>
<keyword evidence="4" id="KW-0808">Transferase</keyword>
<dbReference type="InterPro" id="IPR041577">
    <property type="entry name" value="RT_RNaseH_2"/>
</dbReference>
<dbReference type="Pfam" id="PF17921">
    <property type="entry name" value="Integrase_H2C2"/>
    <property type="match status" value="1"/>
</dbReference>
<dbReference type="InterPro" id="IPR012337">
    <property type="entry name" value="RNaseH-like_sf"/>
</dbReference>
<dbReference type="FunFam" id="3.30.70.270:FF:000115">
    <property type="entry name" value="Polyprotein of retroviral origin, putative"/>
    <property type="match status" value="1"/>
</dbReference>
<evidence type="ECO:0000256" key="10">
    <source>
        <dbReference type="ARBA" id="ARBA00022918"/>
    </source>
</evidence>
<dbReference type="InterPro" id="IPR043502">
    <property type="entry name" value="DNA/RNA_pol_sf"/>
</dbReference>
<keyword evidence="20" id="KW-1185">Reference proteome</keyword>
<evidence type="ECO:0000256" key="3">
    <source>
        <dbReference type="ARBA" id="ARBA00022670"/>
    </source>
</evidence>
<dbReference type="GO" id="GO:0008270">
    <property type="term" value="F:zinc ion binding"/>
    <property type="evidence" value="ECO:0007669"/>
    <property type="project" value="UniProtKB-KW"/>
</dbReference>
<dbReference type="GO" id="GO:0006508">
    <property type="term" value="P:proteolysis"/>
    <property type="evidence" value="ECO:0007669"/>
    <property type="project" value="UniProtKB-KW"/>
</dbReference>
<dbReference type="FunFam" id="3.10.10.10:FF:000007">
    <property type="entry name" value="Retrovirus-related Pol polyprotein from transposon 17.6-like Protein"/>
    <property type="match status" value="1"/>
</dbReference>
<dbReference type="GeneTree" id="ENSGT00940000169353"/>
<dbReference type="InterPro" id="IPR021109">
    <property type="entry name" value="Peptidase_aspartic_dom_sf"/>
</dbReference>
<evidence type="ECO:0000256" key="11">
    <source>
        <dbReference type="ARBA" id="ARBA00023125"/>
    </source>
</evidence>
<dbReference type="PANTHER" id="PTHR37984">
    <property type="entry name" value="PROTEIN CBG26694"/>
    <property type="match status" value="1"/>
</dbReference>
<organism evidence="19 20">
    <name type="scientific">Anolis carolinensis</name>
    <name type="common">Green anole</name>
    <name type="synonym">American chameleon</name>
    <dbReference type="NCBI Taxonomy" id="28377"/>
    <lineage>
        <taxon>Eukaryota</taxon>
        <taxon>Metazoa</taxon>
        <taxon>Chordata</taxon>
        <taxon>Craniata</taxon>
        <taxon>Vertebrata</taxon>
        <taxon>Euteleostomi</taxon>
        <taxon>Lepidosauria</taxon>
        <taxon>Squamata</taxon>
        <taxon>Bifurcata</taxon>
        <taxon>Unidentata</taxon>
        <taxon>Episquamata</taxon>
        <taxon>Toxicofera</taxon>
        <taxon>Iguania</taxon>
        <taxon>Dactyloidae</taxon>
        <taxon>Anolis</taxon>
    </lineage>
</organism>
<dbReference type="InterPro" id="IPR043128">
    <property type="entry name" value="Rev_trsase/Diguanyl_cyclase"/>
</dbReference>
<dbReference type="GO" id="GO:0003677">
    <property type="term" value="F:DNA binding"/>
    <property type="evidence" value="ECO:0007669"/>
    <property type="project" value="UniProtKB-KW"/>
</dbReference>
<dbReference type="Pfam" id="PF00078">
    <property type="entry name" value="RVT_1"/>
    <property type="match status" value="1"/>
</dbReference>
<dbReference type="InterPro" id="IPR036397">
    <property type="entry name" value="RNaseH_sf"/>
</dbReference>
<feature type="domain" description="Reverse transcriptase" evidence="17">
    <location>
        <begin position="910"/>
        <end position="1088"/>
    </location>
</feature>
<protein>
    <recommendedName>
        <fullName evidence="13">Gypsy retrotransposon integrase-like protein 1</fullName>
        <ecNumber evidence="2">3.1.26.4</ecNumber>
    </recommendedName>
</protein>
<dbReference type="GO" id="GO:0015074">
    <property type="term" value="P:DNA integration"/>
    <property type="evidence" value="ECO:0007669"/>
    <property type="project" value="InterPro"/>
</dbReference>
<dbReference type="Gene3D" id="3.30.420.10">
    <property type="entry name" value="Ribonuclease H-like superfamily/Ribonuclease H"/>
    <property type="match status" value="1"/>
</dbReference>
<accession>A0A803SUT0</accession>
<evidence type="ECO:0000256" key="12">
    <source>
        <dbReference type="ARBA" id="ARBA00023268"/>
    </source>
</evidence>
<dbReference type="CDD" id="cd01647">
    <property type="entry name" value="RT_LTR"/>
    <property type="match status" value="1"/>
</dbReference>
<evidence type="ECO:0000313" key="20">
    <source>
        <dbReference type="Proteomes" id="UP000001646"/>
    </source>
</evidence>
<dbReference type="PROSITE" id="PS50158">
    <property type="entry name" value="ZF_CCHC"/>
    <property type="match status" value="1"/>
</dbReference>
<evidence type="ECO:0000256" key="4">
    <source>
        <dbReference type="ARBA" id="ARBA00022679"/>
    </source>
</evidence>
<evidence type="ECO:0000256" key="14">
    <source>
        <dbReference type="PROSITE-ProRule" id="PRU00047"/>
    </source>
</evidence>
<keyword evidence="14" id="KW-0862">Zinc</keyword>
<dbReference type="FunFam" id="1.10.340.70:FF:000001">
    <property type="entry name" value="Retrovirus-related Pol polyprotein from transposon gypsy-like Protein"/>
    <property type="match status" value="1"/>
</dbReference>
<keyword evidence="8" id="KW-0255">Endonuclease</keyword>
<dbReference type="InterPro" id="IPR001878">
    <property type="entry name" value="Znf_CCHC"/>
</dbReference>
<keyword evidence="12" id="KW-0511">Multifunctional enzyme</keyword>